<comment type="similarity">
    <text evidence="1">Belongs to the Nudix hydrolase family.</text>
</comment>
<dbReference type="PRINTS" id="PR00502">
    <property type="entry name" value="NUDIXFAMILY"/>
</dbReference>
<evidence type="ECO:0000256" key="2">
    <source>
        <dbReference type="ARBA" id="ARBA00018911"/>
    </source>
</evidence>
<dbReference type="PROSITE" id="PS00893">
    <property type="entry name" value="NUDIX_BOX"/>
    <property type="match status" value="1"/>
</dbReference>
<evidence type="ECO:0000256" key="3">
    <source>
        <dbReference type="ARBA" id="ARBA00022741"/>
    </source>
</evidence>
<dbReference type="CDD" id="cd03428">
    <property type="entry name" value="NUDIX_Ap4A_Nudt2"/>
    <property type="match status" value="1"/>
</dbReference>
<accession>A0A644ZGX6</accession>
<comment type="caution">
    <text evidence="7">The sequence shown here is derived from an EMBL/GenBank/DDBJ whole genome shotgun (WGS) entry which is preliminary data.</text>
</comment>
<dbReference type="EMBL" id="VSSQ01008829">
    <property type="protein sequence ID" value="MPM39967.1"/>
    <property type="molecule type" value="Genomic_DNA"/>
</dbReference>
<evidence type="ECO:0000256" key="1">
    <source>
        <dbReference type="ARBA" id="ARBA00005582"/>
    </source>
</evidence>
<dbReference type="AlphaFoldDB" id="A0A644ZGX6"/>
<dbReference type="PROSITE" id="PS51462">
    <property type="entry name" value="NUDIX"/>
    <property type="match status" value="1"/>
</dbReference>
<dbReference type="InterPro" id="IPR015797">
    <property type="entry name" value="NUDIX_hydrolase-like_dom_sf"/>
</dbReference>
<dbReference type="Gene3D" id="3.90.79.10">
    <property type="entry name" value="Nucleoside Triphosphate Pyrophosphohydrolase"/>
    <property type="match status" value="1"/>
</dbReference>
<dbReference type="InterPro" id="IPR003565">
    <property type="entry name" value="Tetra_PHTase"/>
</dbReference>
<dbReference type="GO" id="GO:0006167">
    <property type="term" value="P:AMP biosynthetic process"/>
    <property type="evidence" value="ECO:0007669"/>
    <property type="project" value="TreeGrafter"/>
</dbReference>
<dbReference type="GO" id="GO:0000166">
    <property type="term" value="F:nucleotide binding"/>
    <property type="evidence" value="ECO:0007669"/>
    <property type="project" value="UniProtKB-KW"/>
</dbReference>
<protein>
    <recommendedName>
        <fullName evidence="2">Bis(5'-nucleosyl)-tetraphosphatase [asymmetrical]</fullName>
    </recommendedName>
    <alternativeName>
        <fullName evidence="5">Diadenosine 5',5'''-P1,P4-tetraphosphate asymmetrical hydrolase</fullName>
    </alternativeName>
</protein>
<proteinExistence type="inferred from homology"/>
<dbReference type="GO" id="GO:0006754">
    <property type="term" value="P:ATP biosynthetic process"/>
    <property type="evidence" value="ECO:0007669"/>
    <property type="project" value="TreeGrafter"/>
</dbReference>
<dbReference type="InterPro" id="IPR020476">
    <property type="entry name" value="Nudix_hydrolase"/>
</dbReference>
<organism evidence="7">
    <name type="scientific">bioreactor metagenome</name>
    <dbReference type="NCBI Taxonomy" id="1076179"/>
    <lineage>
        <taxon>unclassified sequences</taxon>
        <taxon>metagenomes</taxon>
        <taxon>ecological metagenomes</taxon>
    </lineage>
</organism>
<dbReference type="GO" id="GO:0004081">
    <property type="term" value="F:bis(5'-nucleosyl)-tetraphosphatase (asymmetrical) activity"/>
    <property type="evidence" value="ECO:0007669"/>
    <property type="project" value="TreeGrafter"/>
</dbReference>
<sequence length="136" mass="15929">MQYEKSCGAVVFINNNSEPQFLIIQQNINTYWGYPKGHIIDGENEEETALREVKEETGLIVQLLSGFKYRIEYKPRPDITKEVIFFLGETKDKDVVIDKTEVQSYQWVNFEDGIQKVTHDVSKELLKEAYKYIKSK</sequence>
<keyword evidence="3" id="KW-0547">Nucleotide-binding</keyword>
<evidence type="ECO:0000313" key="7">
    <source>
        <dbReference type="EMBL" id="MPM39967.1"/>
    </source>
</evidence>
<dbReference type="SUPFAM" id="SSF55811">
    <property type="entry name" value="Nudix"/>
    <property type="match status" value="1"/>
</dbReference>
<dbReference type="InterPro" id="IPR020084">
    <property type="entry name" value="NUDIX_hydrolase_CS"/>
</dbReference>
<dbReference type="InterPro" id="IPR051325">
    <property type="entry name" value="Nudix_hydrolase_domain"/>
</dbReference>
<gene>
    <name evidence="7" type="primary">rppH_8</name>
    <name evidence="7" type="ORF">SDC9_86604</name>
</gene>
<name>A0A644ZGX6_9ZZZZ</name>
<dbReference type="Pfam" id="PF00293">
    <property type="entry name" value="NUDIX"/>
    <property type="match status" value="1"/>
</dbReference>
<evidence type="ECO:0000256" key="5">
    <source>
        <dbReference type="ARBA" id="ARBA00032644"/>
    </source>
</evidence>
<dbReference type="InterPro" id="IPR000086">
    <property type="entry name" value="NUDIX_hydrolase_dom"/>
</dbReference>
<evidence type="ECO:0000256" key="4">
    <source>
        <dbReference type="ARBA" id="ARBA00022801"/>
    </source>
</evidence>
<reference evidence="7" key="1">
    <citation type="submission" date="2019-08" db="EMBL/GenBank/DDBJ databases">
        <authorList>
            <person name="Kucharzyk K."/>
            <person name="Murdoch R.W."/>
            <person name="Higgins S."/>
            <person name="Loffler F."/>
        </authorList>
    </citation>
    <scope>NUCLEOTIDE SEQUENCE</scope>
</reference>
<dbReference type="PANTHER" id="PTHR21340:SF0">
    <property type="entry name" value="BIS(5'-NUCLEOSYL)-TETRAPHOSPHATASE [ASYMMETRICAL]"/>
    <property type="match status" value="1"/>
</dbReference>
<feature type="domain" description="Nudix hydrolase" evidence="6">
    <location>
        <begin position="2"/>
        <end position="131"/>
    </location>
</feature>
<dbReference type="PANTHER" id="PTHR21340">
    <property type="entry name" value="DIADENOSINE 5,5-P1,P4-TETRAPHOSPHATE PYROPHOSPHOHYDROLASE MUTT"/>
    <property type="match status" value="1"/>
</dbReference>
<evidence type="ECO:0000259" key="6">
    <source>
        <dbReference type="PROSITE" id="PS51462"/>
    </source>
</evidence>
<keyword evidence="4 7" id="KW-0378">Hydrolase</keyword>